<reference evidence="1" key="1">
    <citation type="journal article" date="2014" name="Int. J. Syst. Evol. Microbiol.">
        <title>Complete genome sequence of Corynebacterium casei LMG S-19264T (=DSM 44701T), isolated from a smear-ripened cheese.</title>
        <authorList>
            <consortium name="US DOE Joint Genome Institute (JGI-PGF)"/>
            <person name="Walter F."/>
            <person name="Albersmeier A."/>
            <person name="Kalinowski J."/>
            <person name="Ruckert C."/>
        </authorList>
    </citation>
    <scope>NUCLEOTIDE SEQUENCE</scope>
    <source>
        <strain evidence="1">JCM 4637</strain>
    </source>
</reference>
<proteinExistence type="predicted"/>
<name>A0A918WTS0_9ACTN</name>
<evidence type="ECO:0000313" key="1">
    <source>
        <dbReference type="EMBL" id="GHC81858.1"/>
    </source>
</evidence>
<gene>
    <name evidence="1" type="ORF">GCM10010334_09600</name>
</gene>
<protein>
    <submittedName>
        <fullName evidence="1">Uncharacterized protein</fullName>
    </submittedName>
</protein>
<dbReference type="Proteomes" id="UP000638353">
    <property type="component" value="Unassembled WGS sequence"/>
</dbReference>
<accession>A0A918WTS0</accession>
<comment type="caution">
    <text evidence="1">The sequence shown here is derived from an EMBL/GenBank/DDBJ whole genome shotgun (WGS) entry which is preliminary data.</text>
</comment>
<dbReference type="RefSeq" id="WP_189822190.1">
    <property type="nucleotide sequence ID" value="NZ_BMVC01000002.1"/>
</dbReference>
<dbReference type="AlphaFoldDB" id="A0A918WTS0"/>
<sequence length="138" mass="14256">MWESGAPFAELVQEALQGTTSRQLAQRAVDPVTGFQATHTTLWKIGQGQSVKIHPGLVRAVAAGIGKPEREVQLAAAQQYVGLVAGDPLGASTAETTVVVAHVPGSGPKDMTKLQELLKTWAVDGKEGTPSTGGNTGS</sequence>
<evidence type="ECO:0000313" key="2">
    <source>
        <dbReference type="Proteomes" id="UP000638353"/>
    </source>
</evidence>
<reference evidence="1" key="2">
    <citation type="submission" date="2020-09" db="EMBL/GenBank/DDBJ databases">
        <authorList>
            <person name="Sun Q."/>
            <person name="Ohkuma M."/>
        </authorList>
    </citation>
    <scope>NUCLEOTIDE SEQUENCE</scope>
    <source>
        <strain evidence="1">JCM 4637</strain>
    </source>
</reference>
<organism evidence="1 2">
    <name type="scientific">Streptomyces finlayi</name>
    <dbReference type="NCBI Taxonomy" id="67296"/>
    <lineage>
        <taxon>Bacteria</taxon>
        <taxon>Bacillati</taxon>
        <taxon>Actinomycetota</taxon>
        <taxon>Actinomycetes</taxon>
        <taxon>Kitasatosporales</taxon>
        <taxon>Streptomycetaceae</taxon>
        <taxon>Streptomyces</taxon>
    </lineage>
</organism>
<dbReference type="EMBL" id="BMVC01000002">
    <property type="protein sequence ID" value="GHC81858.1"/>
    <property type="molecule type" value="Genomic_DNA"/>
</dbReference>